<reference evidence="2 3" key="1">
    <citation type="submission" date="2019-10" db="EMBL/GenBank/DDBJ databases">
        <title>The Genome Sequence of Clostridium tarantellae Isolated from Fish Brain.</title>
        <authorList>
            <person name="Bano L."/>
            <person name="Kiel M."/>
            <person name="Sales G."/>
            <person name="Doxey A.C."/>
            <person name="Mansfield M.J."/>
            <person name="Schiavone M."/>
            <person name="Rossetto O."/>
            <person name="Pirazzini M."/>
            <person name="Dobrindt U."/>
            <person name="Montecucco C."/>
        </authorList>
    </citation>
    <scope>NUCLEOTIDE SEQUENCE [LARGE SCALE GENOMIC DNA]</scope>
    <source>
        <strain evidence="2 3">DSM 3997</strain>
    </source>
</reference>
<feature type="transmembrane region" description="Helical" evidence="1">
    <location>
        <begin position="44"/>
        <end position="63"/>
    </location>
</feature>
<dbReference type="Proteomes" id="UP000430345">
    <property type="component" value="Unassembled WGS sequence"/>
</dbReference>
<sequence length="446" mass="49756">MLKDNDEKIIRDALNTINTPQSNIKLNVKNKLVSKKQPTYFRKAIIGVCAASLSVILCVPVMAASSSFQKLLSTINSNFELSNLKPIQTVSEDNGIKMEVVAAMNDNDMAVIYVTLQDLLGNRVDETVDFFDSYKFSQGSAFGANVVNYDEESKTATIRIQLNGGKKLSNKEIEFSFNKLLSGKVKTNTTIDNHTLKNIIGDNNIETVLLDMNNIPGCAGELASKYLKEESAKILKPNETNIKIPNVDFVTISNIGILNDGLHIQTKWNPNSKDEHGSFYFTNKLGEEIKTDVSNIHFGVDNNGNTTYGGEYIEYILDISNINMDEVNLDGFFVSSKNYTEGNWKANFKLQPVTEKKNIKCNLELEKGAVKNIELSPLGVTLIGKDFNEEYIKLNMNDGTTEIIQYDVAHRDNINKSKECKYIPKLPIDISKVRSIDIAGNIVNLH</sequence>
<evidence type="ECO:0000313" key="2">
    <source>
        <dbReference type="EMBL" id="MPQ43569.1"/>
    </source>
</evidence>
<evidence type="ECO:0000313" key="3">
    <source>
        <dbReference type="Proteomes" id="UP000430345"/>
    </source>
</evidence>
<protein>
    <submittedName>
        <fullName evidence="2">DUF4179 domain-containing protein</fullName>
    </submittedName>
</protein>
<organism evidence="2 3">
    <name type="scientific">Clostridium tarantellae</name>
    <dbReference type="NCBI Taxonomy" id="39493"/>
    <lineage>
        <taxon>Bacteria</taxon>
        <taxon>Bacillati</taxon>
        <taxon>Bacillota</taxon>
        <taxon>Clostridia</taxon>
        <taxon>Eubacteriales</taxon>
        <taxon>Clostridiaceae</taxon>
        <taxon>Clostridium</taxon>
    </lineage>
</organism>
<name>A0A6I1MTK2_9CLOT</name>
<proteinExistence type="predicted"/>
<keyword evidence="3" id="KW-1185">Reference proteome</keyword>
<comment type="caution">
    <text evidence="2">The sequence shown here is derived from an EMBL/GenBank/DDBJ whole genome shotgun (WGS) entry which is preliminary data.</text>
</comment>
<accession>A0A6I1MTK2</accession>
<dbReference type="RefSeq" id="WP_152889218.1">
    <property type="nucleotide sequence ID" value="NZ_WHJC01000081.1"/>
</dbReference>
<gene>
    <name evidence="2" type="ORF">GBZ86_07340</name>
</gene>
<evidence type="ECO:0000256" key="1">
    <source>
        <dbReference type="SAM" id="Phobius"/>
    </source>
</evidence>
<keyword evidence="1" id="KW-1133">Transmembrane helix</keyword>
<dbReference type="AlphaFoldDB" id="A0A6I1MTK2"/>
<keyword evidence="1" id="KW-0812">Transmembrane</keyword>
<dbReference type="OrthoDB" id="2200485at2"/>
<dbReference type="EMBL" id="WHJC01000081">
    <property type="protein sequence ID" value="MPQ43569.1"/>
    <property type="molecule type" value="Genomic_DNA"/>
</dbReference>
<keyword evidence="1" id="KW-0472">Membrane</keyword>